<sequence length="650" mass="74475">MNDTPQQKQLPFHVLEAMENYTPSEAKAKLDHIITSGQYGFNSNHHNTYWLKVPLHEPTPFDPLLVIPGWGSVEVWNWDDLTPIGKGGHVQSITHYLQRDALHIPASTTALLVRLRTEVSTLNQEGATVQLHSAHSYELLQYRKHFIQALFIGIVLIMAMYNFLIFITIRDISYLYYVLSITGIGLYMMFFHGLNRLILWPNAYYWDAHSFAFIVPLTGIARTLFTRKYLHLKEYLPLWDKGLYYLLFLYFIPISLGLVSYFTPLDLLQLATQSIAIIGGIVLISMIATAYMVYQQGYRPARYFMVANFLFVIGALLLILQEVSLLPNSPIISYTTQIGVVAQVILFSLGLASRLKLSQEQVLQRTLEKERLEREKEREKQMLIASQKAELKREVEERTEELAATITQLSASEASLKRLNTLKDRLFSIISHDLRSPLATFGSFMDLLLHHSHRMSEQELQEVANETNHSLQALFDLLDNLLHWSRMQMQTQEYEESVFDIRELLDKNNSLYTSTAKSKNIQLIIEEPNLPLLVQVDRSMIDFVIRNLLNNAIKFTPREGKVTLSVHSEGDQVIVRIQDTGVGIPNQTLMQLLTTQEHLTTKGTEGERGTGLGLTLCRDFLQKNNSNLQITSEEGVGSTFFFELKRPTKY</sequence>
<feature type="transmembrane region" description="Helical" evidence="8">
    <location>
        <begin position="274"/>
        <end position="294"/>
    </location>
</feature>
<proteinExistence type="predicted"/>
<dbReference type="Pfam" id="PF07695">
    <property type="entry name" value="7TMR-DISM_7TM"/>
    <property type="match status" value="1"/>
</dbReference>
<accession>A0ABP9DFL3</accession>
<evidence type="ECO:0000256" key="1">
    <source>
        <dbReference type="ARBA" id="ARBA00000085"/>
    </source>
</evidence>
<evidence type="ECO:0000256" key="6">
    <source>
        <dbReference type="ARBA" id="ARBA00023012"/>
    </source>
</evidence>
<dbReference type="EC" id="2.7.13.3" evidence="2"/>
<dbReference type="InterPro" id="IPR036097">
    <property type="entry name" value="HisK_dim/P_sf"/>
</dbReference>
<dbReference type="SUPFAM" id="SSF47384">
    <property type="entry name" value="Homodimeric domain of signal transducing histidine kinase"/>
    <property type="match status" value="1"/>
</dbReference>
<feature type="coiled-coil region" evidence="7">
    <location>
        <begin position="355"/>
        <end position="408"/>
    </location>
</feature>
<dbReference type="CDD" id="cd00075">
    <property type="entry name" value="HATPase"/>
    <property type="match status" value="1"/>
</dbReference>
<dbReference type="InterPro" id="IPR004358">
    <property type="entry name" value="Sig_transdc_His_kin-like_C"/>
</dbReference>
<name>A0ABP9DFL3_9BACT</name>
<dbReference type="InterPro" id="IPR011623">
    <property type="entry name" value="7TMR_DISM_rcpt_extracell_dom1"/>
</dbReference>
<protein>
    <recommendedName>
        <fullName evidence="2">histidine kinase</fullName>
        <ecNumber evidence="2">2.7.13.3</ecNumber>
    </recommendedName>
</protein>
<dbReference type="Proteomes" id="UP001500298">
    <property type="component" value="Unassembled WGS sequence"/>
</dbReference>
<dbReference type="PANTHER" id="PTHR43711">
    <property type="entry name" value="TWO-COMPONENT HISTIDINE KINASE"/>
    <property type="match status" value="1"/>
</dbReference>
<evidence type="ECO:0000256" key="8">
    <source>
        <dbReference type="SAM" id="Phobius"/>
    </source>
</evidence>
<comment type="caution">
    <text evidence="10">The sequence shown here is derived from an EMBL/GenBank/DDBJ whole genome shotgun (WGS) entry which is preliminary data.</text>
</comment>
<evidence type="ECO:0000259" key="9">
    <source>
        <dbReference type="PROSITE" id="PS50109"/>
    </source>
</evidence>
<keyword evidence="4" id="KW-0808">Transferase</keyword>
<dbReference type="SMART" id="SM00388">
    <property type="entry name" value="HisKA"/>
    <property type="match status" value="1"/>
</dbReference>
<evidence type="ECO:0000313" key="11">
    <source>
        <dbReference type="Proteomes" id="UP001500298"/>
    </source>
</evidence>
<comment type="catalytic activity">
    <reaction evidence="1">
        <text>ATP + protein L-histidine = ADP + protein N-phospho-L-histidine.</text>
        <dbReference type="EC" id="2.7.13.3"/>
    </reaction>
</comment>
<dbReference type="InterPro" id="IPR005467">
    <property type="entry name" value="His_kinase_dom"/>
</dbReference>
<dbReference type="Pfam" id="PF02518">
    <property type="entry name" value="HATPase_c"/>
    <property type="match status" value="1"/>
</dbReference>
<keyword evidence="6" id="KW-0902">Two-component regulatory system</keyword>
<dbReference type="EMBL" id="BAABJX010000045">
    <property type="protein sequence ID" value="GAA4842577.1"/>
    <property type="molecule type" value="Genomic_DNA"/>
</dbReference>
<reference evidence="11" key="1">
    <citation type="journal article" date="2019" name="Int. J. Syst. Evol. Microbiol.">
        <title>The Global Catalogue of Microorganisms (GCM) 10K type strain sequencing project: providing services to taxonomists for standard genome sequencing and annotation.</title>
        <authorList>
            <consortium name="The Broad Institute Genomics Platform"/>
            <consortium name="The Broad Institute Genome Sequencing Center for Infectious Disease"/>
            <person name="Wu L."/>
            <person name="Ma J."/>
        </authorList>
    </citation>
    <scope>NUCLEOTIDE SEQUENCE [LARGE SCALE GENOMIC DNA]</scope>
    <source>
        <strain evidence="11">JCM 18326</strain>
    </source>
</reference>
<feature type="transmembrane region" description="Helical" evidence="8">
    <location>
        <begin position="203"/>
        <end position="221"/>
    </location>
</feature>
<dbReference type="InterPro" id="IPR003594">
    <property type="entry name" value="HATPase_dom"/>
</dbReference>
<gene>
    <name evidence="10" type="ORF">GCM10023331_29580</name>
</gene>
<dbReference type="InterPro" id="IPR003661">
    <property type="entry name" value="HisK_dim/P_dom"/>
</dbReference>
<evidence type="ECO:0000256" key="2">
    <source>
        <dbReference type="ARBA" id="ARBA00012438"/>
    </source>
</evidence>
<evidence type="ECO:0000313" key="10">
    <source>
        <dbReference type="EMBL" id="GAA4842577.1"/>
    </source>
</evidence>
<keyword evidence="3" id="KW-0597">Phosphoprotein</keyword>
<dbReference type="SMART" id="SM00387">
    <property type="entry name" value="HATPase_c"/>
    <property type="match status" value="1"/>
</dbReference>
<dbReference type="InterPro" id="IPR050736">
    <property type="entry name" value="Sensor_HK_Regulatory"/>
</dbReference>
<evidence type="ECO:0000256" key="3">
    <source>
        <dbReference type="ARBA" id="ARBA00022553"/>
    </source>
</evidence>
<keyword evidence="7" id="KW-0175">Coiled coil</keyword>
<evidence type="ECO:0000256" key="5">
    <source>
        <dbReference type="ARBA" id="ARBA00022777"/>
    </source>
</evidence>
<keyword evidence="8" id="KW-1133">Transmembrane helix</keyword>
<feature type="transmembrane region" description="Helical" evidence="8">
    <location>
        <begin position="174"/>
        <end position="191"/>
    </location>
</feature>
<keyword evidence="8" id="KW-0812">Transmembrane</keyword>
<dbReference type="Gene3D" id="3.30.565.10">
    <property type="entry name" value="Histidine kinase-like ATPase, C-terminal domain"/>
    <property type="match status" value="1"/>
</dbReference>
<feature type="domain" description="Histidine kinase" evidence="9">
    <location>
        <begin position="429"/>
        <end position="648"/>
    </location>
</feature>
<dbReference type="PANTHER" id="PTHR43711:SF31">
    <property type="entry name" value="HISTIDINE KINASE"/>
    <property type="match status" value="1"/>
</dbReference>
<organism evidence="10 11">
    <name type="scientific">Algivirga pacifica</name>
    <dbReference type="NCBI Taxonomy" id="1162670"/>
    <lineage>
        <taxon>Bacteria</taxon>
        <taxon>Pseudomonadati</taxon>
        <taxon>Bacteroidota</taxon>
        <taxon>Cytophagia</taxon>
        <taxon>Cytophagales</taxon>
        <taxon>Flammeovirgaceae</taxon>
        <taxon>Algivirga</taxon>
    </lineage>
</organism>
<keyword evidence="8" id="KW-0472">Membrane</keyword>
<dbReference type="SUPFAM" id="SSF55874">
    <property type="entry name" value="ATPase domain of HSP90 chaperone/DNA topoisomerase II/histidine kinase"/>
    <property type="match status" value="1"/>
</dbReference>
<evidence type="ECO:0000256" key="7">
    <source>
        <dbReference type="SAM" id="Coils"/>
    </source>
</evidence>
<keyword evidence="5" id="KW-0418">Kinase</keyword>
<evidence type="ECO:0000256" key="4">
    <source>
        <dbReference type="ARBA" id="ARBA00022679"/>
    </source>
</evidence>
<dbReference type="CDD" id="cd00082">
    <property type="entry name" value="HisKA"/>
    <property type="match status" value="1"/>
</dbReference>
<dbReference type="PROSITE" id="PS50109">
    <property type="entry name" value="HIS_KIN"/>
    <property type="match status" value="1"/>
</dbReference>
<feature type="transmembrane region" description="Helical" evidence="8">
    <location>
        <begin position="146"/>
        <end position="167"/>
    </location>
</feature>
<feature type="transmembrane region" description="Helical" evidence="8">
    <location>
        <begin position="242"/>
        <end position="262"/>
    </location>
</feature>
<dbReference type="InterPro" id="IPR036890">
    <property type="entry name" value="HATPase_C_sf"/>
</dbReference>
<keyword evidence="11" id="KW-1185">Reference proteome</keyword>
<dbReference type="Gene3D" id="1.10.287.130">
    <property type="match status" value="1"/>
</dbReference>
<feature type="transmembrane region" description="Helical" evidence="8">
    <location>
        <begin position="301"/>
        <end position="319"/>
    </location>
</feature>
<dbReference type="PRINTS" id="PR00344">
    <property type="entry name" value="BCTRLSENSOR"/>
</dbReference>
<feature type="transmembrane region" description="Helical" evidence="8">
    <location>
        <begin position="331"/>
        <end position="352"/>
    </location>
</feature>